<proteinExistence type="inferred from homology"/>
<dbReference type="Pfam" id="PF01423">
    <property type="entry name" value="LSM"/>
    <property type="match status" value="1"/>
</dbReference>
<dbReference type="GO" id="GO:0003723">
    <property type="term" value="F:RNA binding"/>
    <property type="evidence" value="ECO:0007669"/>
    <property type="project" value="InterPro"/>
</dbReference>
<evidence type="ECO:0000313" key="4">
    <source>
        <dbReference type="EnsemblMetazoa" id="G22498.1:cds"/>
    </source>
</evidence>
<dbReference type="FunFam" id="2.30.30.100:FF:000028">
    <property type="entry name" value="N-alpha-acetyltransferase 38, NatC auxiliary subunit"/>
    <property type="match status" value="1"/>
</dbReference>
<evidence type="ECO:0000256" key="2">
    <source>
        <dbReference type="SAM" id="MobiDB-lite"/>
    </source>
</evidence>
<dbReference type="OrthoDB" id="368909at2759"/>
<comment type="similarity">
    <text evidence="1">Belongs to the snRNP Sm proteins family.</text>
</comment>
<dbReference type="EnsemblMetazoa" id="G22498.1">
    <property type="protein sequence ID" value="G22498.1:cds"/>
    <property type="gene ID" value="G22498"/>
</dbReference>
<dbReference type="GeneID" id="105343135"/>
<organism evidence="4 5">
    <name type="scientific">Magallana gigas</name>
    <name type="common">Pacific oyster</name>
    <name type="synonym">Crassostrea gigas</name>
    <dbReference type="NCBI Taxonomy" id="29159"/>
    <lineage>
        <taxon>Eukaryota</taxon>
        <taxon>Metazoa</taxon>
        <taxon>Spiralia</taxon>
        <taxon>Lophotrochozoa</taxon>
        <taxon>Mollusca</taxon>
        <taxon>Bivalvia</taxon>
        <taxon>Autobranchia</taxon>
        <taxon>Pteriomorphia</taxon>
        <taxon>Ostreida</taxon>
        <taxon>Ostreoidea</taxon>
        <taxon>Ostreidae</taxon>
        <taxon>Magallana</taxon>
    </lineage>
</organism>
<dbReference type="InterPro" id="IPR034110">
    <property type="entry name" value="LSMD1_Sm"/>
</dbReference>
<dbReference type="InterPro" id="IPR001163">
    <property type="entry name" value="Sm_dom_euk/arc"/>
</dbReference>
<dbReference type="Gene3D" id="2.30.30.100">
    <property type="match status" value="1"/>
</dbReference>
<dbReference type="SMART" id="SM00651">
    <property type="entry name" value="Sm"/>
    <property type="match status" value="1"/>
</dbReference>
<dbReference type="OMA" id="THEYRCP"/>
<evidence type="ECO:0000256" key="1">
    <source>
        <dbReference type="ARBA" id="ARBA00006850"/>
    </source>
</evidence>
<dbReference type="InterPro" id="IPR050914">
    <property type="entry name" value="snRNP_SmB/NAA38-like"/>
</dbReference>
<dbReference type="InterPro" id="IPR047575">
    <property type="entry name" value="Sm"/>
</dbReference>
<dbReference type="GO" id="GO:0031417">
    <property type="term" value="C:NatC complex"/>
    <property type="evidence" value="ECO:0007669"/>
    <property type="project" value="InterPro"/>
</dbReference>
<name>A0A8W8K815_MAGGI</name>
<reference evidence="4" key="1">
    <citation type="submission" date="2022-08" db="UniProtKB">
        <authorList>
            <consortium name="EnsemblMetazoa"/>
        </authorList>
    </citation>
    <scope>IDENTIFICATION</scope>
    <source>
        <strain evidence="4">05x7-T-G4-1.051#20</strain>
    </source>
</reference>
<dbReference type="AlphaFoldDB" id="A0A8W8K815"/>
<accession>A0A8W8K815</accession>
<feature type="domain" description="Sm" evidence="3">
    <location>
        <begin position="17"/>
        <end position="95"/>
    </location>
</feature>
<sequence>MAGEVVEKKDTDKDASEGKKKLSSWLNKSMKVKMTDGRTLIGVFLCTDRERNVILGGCEEYLKPLEGNEKEEPRILGLAMIPGHHIVSISIDKSQLQDSEFQ</sequence>
<dbReference type="SUPFAM" id="SSF50182">
    <property type="entry name" value="Sm-like ribonucleoproteins"/>
    <property type="match status" value="1"/>
</dbReference>
<dbReference type="EnsemblMetazoa" id="G22498.2">
    <property type="protein sequence ID" value="G22498.2:cds"/>
    <property type="gene ID" value="G22498"/>
</dbReference>
<dbReference type="CDD" id="cd06168">
    <property type="entry name" value="LSMD1"/>
    <property type="match status" value="1"/>
</dbReference>
<evidence type="ECO:0000259" key="3">
    <source>
        <dbReference type="PROSITE" id="PS52002"/>
    </source>
</evidence>
<dbReference type="Proteomes" id="UP000005408">
    <property type="component" value="Unassembled WGS sequence"/>
</dbReference>
<evidence type="ECO:0000313" key="5">
    <source>
        <dbReference type="Proteomes" id="UP000005408"/>
    </source>
</evidence>
<feature type="region of interest" description="Disordered" evidence="2">
    <location>
        <begin position="1"/>
        <end position="20"/>
    </location>
</feature>
<protein>
    <recommendedName>
        <fullName evidence="3">Sm domain-containing protein</fullName>
    </recommendedName>
</protein>
<dbReference type="RefSeq" id="XP_011448647.1">
    <property type="nucleotide sequence ID" value="XM_011450345.4"/>
</dbReference>
<dbReference type="PROSITE" id="PS52002">
    <property type="entry name" value="SM"/>
    <property type="match status" value="1"/>
</dbReference>
<dbReference type="PANTHER" id="PTHR10701:SF5">
    <property type="entry name" value="N-ALPHA-ACETYLTRANSFERASE 38, NATC AUXILIARY SUBUNIT"/>
    <property type="match status" value="1"/>
</dbReference>
<dbReference type="InterPro" id="IPR010920">
    <property type="entry name" value="LSM_dom_sf"/>
</dbReference>
<dbReference type="KEGG" id="crg:105343135"/>
<keyword evidence="5" id="KW-1185">Reference proteome</keyword>
<dbReference type="PANTHER" id="PTHR10701">
    <property type="entry name" value="SMALL NUCLEAR RIBONUCLEOPROTEIN-ASSOCIATED PROTEIN B AND N"/>
    <property type="match status" value="1"/>
</dbReference>